<evidence type="ECO:0000256" key="4">
    <source>
        <dbReference type="SAM" id="MobiDB-lite"/>
    </source>
</evidence>
<dbReference type="InterPro" id="IPR001547">
    <property type="entry name" value="Glyco_hydro_5"/>
</dbReference>
<dbReference type="AlphaFoldDB" id="A0A2T3ARQ7"/>
<keyword evidence="8" id="KW-1185">Reference proteome</keyword>
<dbReference type="FunFam" id="3.20.20.80:FF:000174">
    <property type="entry name" value="YIR007W-like protein"/>
    <property type="match status" value="1"/>
</dbReference>
<name>A0A2T3ARQ7_AMORE</name>
<dbReference type="Gene3D" id="2.60.40.1180">
    <property type="entry name" value="Golgi alpha-mannosidase II"/>
    <property type="match status" value="1"/>
</dbReference>
<dbReference type="GO" id="GO:0000272">
    <property type="term" value="P:polysaccharide catabolic process"/>
    <property type="evidence" value="ECO:0007669"/>
    <property type="project" value="InterPro"/>
</dbReference>
<dbReference type="OrthoDB" id="9971853at2759"/>
<accession>A0A2T3ARQ7</accession>
<comment type="similarity">
    <text evidence="1">Belongs to the glycosyl hydrolase 5 (cellulase A) family.</text>
</comment>
<feature type="domain" description="Glycoside hydrolase family 5 C-terminal" evidence="6">
    <location>
        <begin position="641"/>
        <end position="730"/>
    </location>
</feature>
<feature type="domain" description="Glycoside hydrolase family 5" evidence="5">
    <location>
        <begin position="69"/>
        <end position="139"/>
    </location>
</feature>
<evidence type="ECO:0000256" key="3">
    <source>
        <dbReference type="ARBA" id="ARBA00023295"/>
    </source>
</evidence>
<dbReference type="PANTHER" id="PTHR31308:SF5">
    <property type="entry name" value="ERGOSTERYL-BETA-GLUCOSIDASE"/>
    <property type="match status" value="1"/>
</dbReference>
<keyword evidence="3" id="KW-0326">Glycosidase</keyword>
<dbReference type="FunCoup" id="A0A2T3ARQ7">
    <property type="interactions" value="24"/>
</dbReference>
<dbReference type="Pfam" id="PF00150">
    <property type="entry name" value="Cellulase"/>
    <property type="match status" value="1"/>
</dbReference>
<dbReference type="GO" id="GO:0050295">
    <property type="term" value="F:steryl-beta-glucosidase activity"/>
    <property type="evidence" value="ECO:0007669"/>
    <property type="project" value="TreeGrafter"/>
</dbReference>
<evidence type="ECO:0000259" key="5">
    <source>
        <dbReference type="Pfam" id="PF00150"/>
    </source>
</evidence>
<sequence>MAPLRLTIEDGLFRDSHGRQVTLRGINVAGDAKYPSSPSQPSHVSENFFDGDNVNFHSRPFPPEDAHIHFSRLKRWGYNTIRYVFTWEAIESAGPGIYDEEWIQHTIGILRLARDYGFYIFMDPHQDVWSRFSGGSGAPMWTLYACGFNPQSFAATEAALVHNTYPEPENFPKMIWSTNYNRLACSTIFTLFFAGRDFAPKCIIDGKNIQDYLQDHFVNACAHLAKRIHEAGDIEDEIVIGWESMNEPNHGLVGLPDISAIPSEQKLQKGTSPTAWQGMLTGSGRACEIDTWEFGGMGPYKSGRVLVDPQGETAWLPADYDDSRYGYKRDPGWKLGECIWAQHGVWDPSSDRLLKKDYFKRNPRTGKLLTYEEFTNSYYMDHYRKYRDAIRTHHKNSILFCQPPVLEIPPSIKGTADDDPKMVYAPHYYDGITLMTKKWNRYWNVDVFGVLRGRYLTPAFAVRLGETAIRNCFRDQLLAIKKEGEDYMGNHPCVLTEFGIPYDMDNKYAYKTGDYSSQIGAMDANHFAVESSSMAGYTLWLYMCENKHSLGDQWNGEDLSIFSLDDQPLPLSPMPTPPNGSTSSLIPKAGSNTKTENFDESGVNPGNLKDKLRTPSISSKMTDAPELTNAPGFRAAEAYVRPAPIETVGKIINYGFDLRNCIFTLRLQAPKAGSEDQPTEIFLPEFHFPKDKCEVEVSSGKWTISTDDEDGGLIQKLRWWHVEGEHSIQVTGVRRSQNTMLGREDEEGYLDQCQPSKCNVM</sequence>
<dbReference type="RefSeq" id="XP_024717357.1">
    <property type="nucleotide sequence ID" value="XM_024861266.1"/>
</dbReference>
<dbReference type="InterPro" id="IPR052066">
    <property type="entry name" value="Glycosphingolipid_Hydrolases"/>
</dbReference>
<dbReference type="InterPro" id="IPR013780">
    <property type="entry name" value="Glyco_hydro_b"/>
</dbReference>
<dbReference type="GO" id="GO:1904462">
    <property type="term" value="P:ergosteryl 3-beta-D-glucoside catabolic process"/>
    <property type="evidence" value="ECO:0007669"/>
    <property type="project" value="TreeGrafter"/>
</dbReference>
<dbReference type="EMBL" id="KZ679017">
    <property type="protein sequence ID" value="PSS09059.1"/>
    <property type="molecule type" value="Genomic_DNA"/>
</dbReference>
<reference evidence="7 8" key="1">
    <citation type="journal article" date="2018" name="New Phytol.">
        <title>Comparative genomics and transcriptomics depict ericoid mycorrhizal fungi as versatile saprotrophs and plant mutualists.</title>
        <authorList>
            <person name="Martino E."/>
            <person name="Morin E."/>
            <person name="Grelet G.A."/>
            <person name="Kuo A."/>
            <person name="Kohler A."/>
            <person name="Daghino S."/>
            <person name="Barry K.W."/>
            <person name="Cichocki N."/>
            <person name="Clum A."/>
            <person name="Dockter R.B."/>
            <person name="Hainaut M."/>
            <person name="Kuo R.C."/>
            <person name="LaButti K."/>
            <person name="Lindahl B.D."/>
            <person name="Lindquist E.A."/>
            <person name="Lipzen A."/>
            <person name="Khouja H.R."/>
            <person name="Magnuson J."/>
            <person name="Murat C."/>
            <person name="Ohm R.A."/>
            <person name="Singer S.W."/>
            <person name="Spatafora J.W."/>
            <person name="Wang M."/>
            <person name="Veneault-Fourrey C."/>
            <person name="Henrissat B."/>
            <person name="Grigoriev I.V."/>
            <person name="Martin F.M."/>
            <person name="Perotto S."/>
        </authorList>
    </citation>
    <scope>NUCLEOTIDE SEQUENCE [LARGE SCALE GENOMIC DNA]</scope>
    <source>
        <strain evidence="7 8">ATCC 22711</strain>
    </source>
</reference>
<gene>
    <name evidence="7" type="ORF">M430DRAFT_109248</name>
</gene>
<dbReference type="Gene3D" id="3.20.20.80">
    <property type="entry name" value="Glycosidases"/>
    <property type="match status" value="2"/>
</dbReference>
<dbReference type="FunFam" id="3.20.20.80:FF:000131">
    <property type="entry name" value="Glycoside hydrolase superfamily"/>
    <property type="match status" value="1"/>
</dbReference>
<evidence type="ECO:0000256" key="1">
    <source>
        <dbReference type="ARBA" id="ARBA00005641"/>
    </source>
</evidence>
<feature type="region of interest" description="Disordered" evidence="4">
    <location>
        <begin position="591"/>
        <end position="614"/>
    </location>
</feature>
<protein>
    <submittedName>
        <fullName evidence="7">Glycoside hydrolase family 5 protein</fullName>
    </submittedName>
</protein>
<evidence type="ECO:0000259" key="6">
    <source>
        <dbReference type="Pfam" id="PF18564"/>
    </source>
</evidence>
<dbReference type="Proteomes" id="UP000241818">
    <property type="component" value="Unassembled WGS sequence"/>
</dbReference>
<dbReference type="STRING" id="857342.A0A2T3ARQ7"/>
<dbReference type="InParanoid" id="A0A2T3ARQ7"/>
<organism evidence="7 8">
    <name type="scientific">Amorphotheca resinae ATCC 22711</name>
    <dbReference type="NCBI Taxonomy" id="857342"/>
    <lineage>
        <taxon>Eukaryota</taxon>
        <taxon>Fungi</taxon>
        <taxon>Dikarya</taxon>
        <taxon>Ascomycota</taxon>
        <taxon>Pezizomycotina</taxon>
        <taxon>Leotiomycetes</taxon>
        <taxon>Helotiales</taxon>
        <taxon>Amorphothecaceae</taxon>
        <taxon>Amorphotheca</taxon>
    </lineage>
</organism>
<evidence type="ECO:0000313" key="8">
    <source>
        <dbReference type="Proteomes" id="UP000241818"/>
    </source>
</evidence>
<dbReference type="SUPFAM" id="SSF51445">
    <property type="entry name" value="(Trans)glycosidases"/>
    <property type="match status" value="1"/>
</dbReference>
<evidence type="ECO:0000256" key="2">
    <source>
        <dbReference type="ARBA" id="ARBA00022801"/>
    </source>
</evidence>
<dbReference type="InterPro" id="IPR017853">
    <property type="entry name" value="GH"/>
</dbReference>
<dbReference type="GeneID" id="36569347"/>
<dbReference type="PANTHER" id="PTHR31308">
    <property type="match status" value="1"/>
</dbReference>
<dbReference type="Pfam" id="PF18564">
    <property type="entry name" value="Glyco_hydro_5_C"/>
    <property type="match status" value="1"/>
</dbReference>
<evidence type="ECO:0000313" key="7">
    <source>
        <dbReference type="EMBL" id="PSS09059.1"/>
    </source>
</evidence>
<keyword evidence="2 7" id="KW-0378">Hydrolase</keyword>
<dbReference type="InterPro" id="IPR041036">
    <property type="entry name" value="GH5_C"/>
</dbReference>
<proteinExistence type="inferred from homology"/>